<dbReference type="PANTHER" id="PTHR35983:SF1">
    <property type="entry name" value="UPF0166 PROTEIN TM_0021"/>
    <property type="match status" value="1"/>
</dbReference>
<dbReference type="AlphaFoldDB" id="A0A7I7MQ98"/>
<accession>A0A7I7MQ98</accession>
<comment type="similarity">
    <text evidence="1">Belongs to the UPF0166 family.</text>
</comment>
<dbReference type="Gene3D" id="3.30.70.120">
    <property type="match status" value="3"/>
</dbReference>
<dbReference type="SUPFAM" id="SSF54913">
    <property type="entry name" value="GlnB-like"/>
    <property type="match status" value="3"/>
</dbReference>
<protein>
    <submittedName>
        <fullName evidence="2">Uncharacterized protein</fullName>
    </submittedName>
</protein>
<dbReference type="KEGG" id="mshj:MSHI_23110"/>
<dbReference type="Proteomes" id="UP000467236">
    <property type="component" value="Chromosome"/>
</dbReference>
<proteinExistence type="inferred from homology"/>
<evidence type="ECO:0000313" key="3">
    <source>
        <dbReference type="Proteomes" id="UP000467236"/>
    </source>
</evidence>
<keyword evidence="3" id="KW-1185">Reference proteome</keyword>
<evidence type="ECO:0000256" key="1">
    <source>
        <dbReference type="ARBA" id="ARBA00010554"/>
    </source>
</evidence>
<organism evidence="2 3">
    <name type="scientific">Mycobacterium shinjukuense</name>
    <dbReference type="NCBI Taxonomy" id="398694"/>
    <lineage>
        <taxon>Bacteria</taxon>
        <taxon>Bacillati</taxon>
        <taxon>Actinomycetota</taxon>
        <taxon>Actinomycetes</taxon>
        <taxon>Mycobacteriales</taxon>
        <taxon>Mycobacteriaceae</taxon>
        <taxon>Mycobacterium</taxon>
    </lineage>
</organism>
<reference evidence="2 3" key="1">
    <citation type="journal article" date="2019" name="Emerg. Microbes Infect.">
        <title>Comprehensive subspecies identification of 175 nontuberculous mycobacteria species based on 7547 genomic profiles.</title>
        <authorList>
            <person name="Matsumoto Y."/>
            <person name="Kinjo T."/>
            <person name="Motooka D."/>
            <person name="Nabeya D."/>
            <person name="Jung N."/>
            <person name="Uechi K."/>
            <person name="Horii T."/>
            <person name="Iida T."/>
            <person name="Fujita J."/>
            <person name="Nakamura S."/>
        </authorList>
    </citation>
    <scope>NUCLEOTIDE SEQUENCE [LARGE SCALE GENOMIC DNA]</scope>
    <source>
        <strain evidence="2 3">JCM 14233</strain>
    </source>
</reference>
<dbReference type="InterPro" id="IPR015867">
    <property type="entry name" value="N-reg_PII/ATP_PRibTrfase_C"/>
</dbReference>
<dbReference type="InterPro" id="IPR011322">
    <property type="entry name" value="N-reg_PII-like_a/b"/>
</dbReference>
<dbReference type="InterPro" id="IPR003793">
    <property type="entry name" value="UPF0166"/>
</dbReference>
<dbReference type="RefSeq" id="WP_083046132.1">
    <property type="nucleotide sequence ID" value="NZ_AP022575.1"/>
</dbReference>
<dbReference type="EMBL" id="AP022575">
    <property type="protein sequence ID" value="BBX74405.1"/>
    <property type="molecule type" value="Genomic_DNA"/>
</dbReference>
<dbReference type="Pfam" id="PF02641">
    <property type="entry name" value="DUF190"/>
    <property type="match status" value="3"/>
</dbReference>
<dbReference type="OrthoDB" id="9795599at2"/>
<evidence type="ECO:0000313" key="2">
    <source>
        <dbReference type="EMBL" id="BBX74405.1"/>
    </source>
</evidence>
<name>A0A7I7MQ98_9MYCO</name>
<gene>
    <name evidence="2" type="ORF">MSHI_23110</name>
</gene>
<sequence length="369" mass="40055">MNQPCLKLTAYFGERQRAGGRARGFLADAMLDLFGAHDIATSVMLRGTTGFGSKHVLRSDESLSLSEDPPVTIAAVDVESKIRSLVDEATGLVDRGLVTLERARLVTRDIGADALNDVDDRTGDAVKLTVYVGRQVRMAGKPAYYAVCELCHRHGFAGATVLLGVDGTAHGERYRARFFGRNVNVPQMIIAIGTAAQVRTAATELAATLPNPLLTVERVRLCKRDGELFARPQELPPTDSHGRALWQKLMVHTAEATRHQGQPIHRALVDRLLQSETARGATVLRGIWGFHGDHQPHGDKLFQLVRRVPATTIIVDTPEAIARSFAVVDELTTRHGLVTSEMVPAAMSVTGSPAGPQRTGEATLAQYDY</sequence>
<dbReference type="PANTHER" id="PTHR35983">
    <property type="entry name" value="UPF0166 PROTEIN TM_0021"/>
    <property type="match status" value="1"/>
</dbReference>